<dbReference type="PANTHER" id="PTHR44379:SF8">
    <property type="entry name" value="XANTHINE DEHYDROGENASE IRON-SULFUR-BINDING SUBUNIT XDHC-RELATED"/>
    <property type="match status" value="1"/>
</dbReference>
<dbReference type="Pfam" id="PF01799">
    <property type="entry name" value="Fer2_2"/>
    <property type="match status" value="1"/>
</dbReference>
<dbReference type="InterPro" id="IPR036010">
    <property type="entry name" value="2Fe-2S_ferredoxin-like_sf"/>
</dbReference>
<dbReference type="EMBL" id="JACXYZ010000001">
    <property type="protein sequence ID" value="MBD3924264.1"/>
    <property type="molecule type" value="Genomic_DNA"/>
</dbReference>
<dbReference type="PROSITE" id="PS51085">
    <property type="entry name" value="2FE2S_FER_2"/>
    <property type="match status" value="1"/>
</dbReference>
<gene>
    <name evidence="7" type="ORF">IEZ26_06495</name>
</gene>
<keyword evidence="1" id="KW-0001">2Fe-2S</keyword>
<dbReference type="InterPro" id="IPR002888">
    <property type="entry name" value="2Fe-2S-bd"/>
</dbReference>
<evidence type="ECO:0000256" key="1">
    <source>
        <dbReference type="ARBA" id="ARBA00022714"/>
    </source>
</evidence>
<comment type="caution">
    <text evidence="7">The sequence shown here is derived from an EMBL/GenBank/DDBJ whole genome shotgun (WGS) entry which is preliminary data.</text>
</comment>
<keyword evidence="2" id="KW-0479">Metal-binding</keyword>
<dbReference type="PROSITE" id="PS00197">
    <property type="entry name" value="2FE2S_FER_1"/>
    <property type="match status" value="1"/>
</dbReference>
<sequence length="165" mass="16704">MMSPNDLSATEVSVSVDGHAAASRVPSTRLLLDYLREDRGATAPKWGCGTGDCGACTVVLDGVALDSCLVYAAECDGSSVMTSAGLETTPVGIAATEELLAAGAVQCGICTPGFLVTIVSGVGDLGPSPTREQIVELLSGNVCRCTGYLPIIEAVQRLAARVNGG</sequence>
<dbReference type="Gene3D" id="1.10.150.120">
    <property type="entry name" value="[2Fe-2S]-binding domain"/>
    <property type="match status" value="1"/>
</dbReference>
<dbReference type="SUPFAM" id="SSF47741">
    <property type="entry name" value="CO dehydrogenase ISP C-domain like"/>
    <property type="match status" value="1"/>
</dbReference>
<reference evidence="7 8" key="1">
    <citation type="submission" date="2020-09" db="EMBL/GenBank/DDBJ databases">
        <title>novel species in genus Nocardioides.</title>
        <authorList>
            <person name="Zhang G."/>
        </authorList>
    </citation>
    <scope>NUCLEOTIDE SEQUENCE [LARGE SCALE GENOMIC DNA]</scope>
    <source>
        <strain evidence="7 8">KCTC 39551</strain>
    </source>
</reference>
<dbReference type="InterPro" id="IPR012675">
    <property type="entry name" value="Beta-grasp_dom_sf"/>
</dbReference>
<evidence type="ECO:0000256" key="3">
    <source>
        <dbReference type="ARBA" id="ARBA00023002"/>
    </source>
</evidence>
<feature type="domain" description="2Fe-2S ferredoxin-type" evidence="6">
    <location>
        <begin position="10"/>
        <end position="86"/>
    </location>
</feature>
<dbReference type="InterPro" id="IPR001041">
    <property type="entry name" value="2Fe-2S_ferredoxin-type"/>
</dbReference>
<keyword evidence="8" id="KW-1185">Reference proteome</keyword>
<dbReference type="InterPro" id="IPR036884">
    <property type="entry name" value="2Fe-2S-bd_dom_sf"/>
</dbReference>
<dbReference type="RefSeq" id="WP_191194051.1">
    <property type="nucleotide sequence ID" value="NZ_JACXYZ010000001.1"/>
</dbReference>
<dbReference type="InterPro" id="IPR006058">
    <property type="entry name" value="2Fe2S_fd_BS"/>
</dbReference>
<evidence type="ECO:0000256" key="5">
    <source>
        <dbReference type="ARBA" id="ARBA00023014"/>
    </source>
</evidence>
<evidence type="ECO:0000259" key="6">
    <source>
        <dbReference type="PROSITE" id="PS51085"/>
    </source>
</evidence>
<evidence type="ECO:0000313" key="7">
    <source>
        <dbReference type="EMBL" id="MBD3924264.1"/>
    </source>
</evidence>
<keyword evidence="5" id="KW-0411">Iron-sulfur</keyword>
<evidence type="ECO:0000313" key="8">
    <source>
        <dbReference type="Proteomes" id="UP000618818"/>
    </source>
</evidence>
<dbReference type="SUPFAM" id="SSF54292">
    <property type="entry name" value="2Fe-2S ferredoxin-like"/>
    <property type="match status" value="1"/>
</dbReference>
<evidence type="ECO:0000256" key="2">
    <source>
        <dbReference type="ARBA" id="ARBA00022723"/>
    </source>
</evidence>
<dbReference type="PANTHER" id="PTHR44379">
    <property type="entry name" value="OXIDOREDUCTASE WITH IRON-SULFUR SUBUNIT"/>
    <property type="match status" value="1"/>
</dbReference>
<dbReference type="Pfam" id="PF00111">
    <property type="entry name" value="Fer2"/>
    <property type="match status" value="1"/>
</dbReference>
<keyword evidence="4" id="KW-0408">Iron</keyword>
<accession>A0ABR8N7Y5</accession>
<dbReference type="Proteomes" id="UP000618818">
    <property type="component" value="Unassembled WGS sequence"/>
</dbReference>
<proteinExistence type="predicted"/>
<evidence type="ECO:0000256" key="4">
    <source>
        <dbReference type="ARBA" id="ARBA00023004"/>
    </source>
</evidence>
<name>A0ABR8N7Y5_9ACTN</name>
<organism evidence="7 8">
    <name type="scientific">Nocardioides cavernae</name>
    <dbReference type="NCBI Taxonomy" id="1921566"/>
    <lineage>
        <taxon>Bacteria</taxon>
        <taxon>Bacillati</taxon>
        <taxon>Actinomycetota</taxon>
        <taxon>Actinomycetes</taxon>
        <taxon>Propionibacteriales</taxon>
        <taxon>Nocardioidaceae</taxon>
        <taxon>Nocardioides</taxon>
    </lineage>
</organism>
<dbReference type="InterPro" id="IPR051452">
    <property type="entry name" value="Diverse_Oxidoreductases"/>
</dbReference>
<keyword evidence="3" id="KW-0560">Oxidoreductase</keyword>
<dbReference type="Gene3D" id="3.10.20.30">
    <property type="match status" value="1"/>
</dbReference>
<protein>
    <submittedName>
        <fullName evidence="7">2Fe-2S iron-sulfur cluster binding domain-containing protein</fullName>
    </submittedName>
</protein>